<gene>
    <name evidence="2" type="ORF">RED65_10434</name>
</gene>
<feature type="transmembrane region" description="Helical" evidence="1">
    <location>
        <begin position="163"/>
        <end position="187"/>
    </location>
</feature>
<sequence length="348" mass="39795">MEYWWFLVLPYSLVFSVLMVFDPVLSASFSGEFYILPFIFIYAYSVVAITIKRFRDAGIKPVYIWFSLVPIAGALWLLYIVYLKSSVNERKAALLKPVSSIEKTIKAFYQHPVSSRGIYLAVAILLPFVAYMMIYFYSDFSVERVCDSRLFSFSSCEKLPEPAFFVMGDLILAYFYCLIIPIIFLFLFRWGSQLGLLLSLSLFGVVSAPFLTHISDYFIEGAGYLSSHYIELIDQLGIAFNISIIAYTAMVICGLKSFTLFISSYYAVGSVYYFVKKLMVIPEPRGYYYDMADEIVHVINHDPTLIALVNGFVISLTILFSVLLYRKQKRDEIKCFSGWGESLRKGGI</sequence>
<feature type="transmembrane region" description="Helical" evidence="1">
    <location>
        <begin position="6"/>
        <end position="26"/>
    </location>
</feature>
<feature type="transmembrane region" description="Helical" evidence="1">
    <location>
        <begin position="118"/>
        <end position="137"/>
    </location>
</feature>
<feature type="transmembrane region" description="Helical" evidence="1">
    <location>
        <begin position="232"/>
        <end position="251"/>
    </location>
</feature>
<feature type="transmembrane region" description="Helical" evidence="1">
    <location>
        <begin position="305"/>
        <end position="325"/>
    </location>
</feature>
<evidence type="ECO:0000256" key="1">
    <source>
        <dbReference type="SAM" id="Phobius"/>
    </source>
</evidence>
<protein>
    <submittedName>
        <fullName evidence="2">Uncharacterized protein</fullName>
    </submittedName>
</protein>
<accession>Q1N5Y9</accession>
<feature type="transmembrane region" description="Helical" evidence="1">
    <location>
        <begin position="194"/>
        <end position="212"/>
    </location>
</feature>
<keyword evidence="1" id="KW-0812">Transmembrane</keyword>
<evidence type="ECO:0000313" key="3">
    <source>
        <dbReference type="Proteomes" id="UP000004263"/>
    </source>
</evidence>
<feature type="transmembrane region" description="Helical" evidence="1">
    <location>
        <begin position="33"/>
        <end position="51"/>
    </location>
</feature>
<dbReference type="GO" id="GO:0016020">
    <property type="term" value="C:membrane"/>
    <property type="evidence" value="ECO:0007669"/>
    <property type="project" value="InterPro"/>
</dbReference>
<dbReference type="STRING" id="207949.RED65_10434"/>
<feature type="transmembrane region" description="Helical" evidence="1">
    <location>
        <begin position="258"/>
        <end position="275"/>
    </location>
</feature>
<keyword evidence="1" id="KW-1133">Transmembrane helix</keyword>
<evidence type="ECO:0000313" key="2">
    <source>
        <dbReference type="EMBL" id="EAT13803.1"/>
    </source>
</evidence>
<reference evidence="2 3" key="1">
    <citation type="submission" date="2006-03" db="EMBL/GenBank/DDBJ databases">
        <authorList>
            <person name="Pinhassi J."/>
            <person name="Pedros-Alio C."/>
            <person name="Ferriera S."/>
            <person name="Johnson J."/>
            <person name="Kravitz S."/>
            <person name="Halpern A."/>
            <person name="Remington K."/>
            <person name="Beeson K."/>
            <person name="Tran B."/>
            <person name="Rogers Y.-H."/>
            <person name="Friedman R."/>
            <person name="Venter J.C."/>
        </authorList>
    </citation>
    <scope>NUCLEOTIDE SEQUENCE [LARGE SCALE GENOMIC DNA]</scope>
    <source>
        <strain evidence="2 3">RED65</strain>
    </source>
</reference>
<organism evidence="2 3">
    <name type="scientific">Bermanella marisrubri</name>
    <dbReference type="NCBI Taxonomy" id="207949"/>
    <lineage>
        <taxon>Bacteria</taxon>
        <taxon>Pseudomonadati</taxon>
        <taxon>Pseudomonadota</taxon>
        <taxon>Gammaproteobacteria</taxon>
        <taxon>Oceanospirillales</taxon>
        <taxon>Oceanospirillaceae</taxon>
        <taxon>Bermanella</taxon>
    </lineage>
</organism>
<dbReference type="HOGENOM" id="CLU_796114_0_0_6"/>
<name>Q1N5Y9_9GAMM</name>
<dbReference type="Pfam" id="PF05656">
    <property type="entry name" value="DUF805"/>
    <property type="match status" value="1"/>
</dbReference>
<proteinExistence type="predicted"/>
<keyword evidence="1" id="KW-0472">Membrane</keyword>
<feature type="transmembrane region" description="Helical" evidence="1">
    <location>
        <begin position="63"/>
        <end position="82"/>
    </location>
</feature>
<dbReference type="AlphaFoldDB" id="Q1N5Y9"/>
<dbReference type="InterPro" id="IPR008523">
    <property type="entry name" value="DUF805"/>
</dbReference>
<keyword evidence="3" id="KW-1185">Reference proteome</keyword>
<comment type="caution">
    <text evidence="2">The sequence shown here is derived from an EMBL/GenBank/DDBJ whole genome shotgun (WGS) entry which is preliminary data.</text>
</comment>
<dbReference type="Proteomes" id="UP000004263">
    <property type="component" value="Unassembled WGS sequence"/>
</dbReference>
<dbReference type="EMBL" id="AAQH01000001">
    <property type="protein sequence ID" value="EAT13803.1"/>
    <property type="molecule type" value="Genomic_DNA"/>
</dbReference>